<feature type="region of interest" description="Disordered" evidence="5">
    <location>
        <begin position="1"/>
        <end position="30"/>
    </location>
</feature>
<sequence>MAFRAAGVAPRDDLARSSSRGAANAPRHGSVVEVTDAAAKPPLVRALWGATHPGPTLVVTALSLALGIAAGVEPARLVLLVVAVFAGQVSVGLSNDAIDGARDAAVGRTDKPIAGGAVTPERALAVAVAALVVAVALSVPLGPGLLAAHAIALASAWAYNAGLKSTPFSIVPFLLSFGLFPSFATLSQSDPGLAAPWASLAGAALGAAVHLTNVVRDLDDDRRTGVRGLPHRLGARASVVLAAFGIVVGAVAVLLGTDATPVGVIFFVAVLVVALAAAVLVFVRTPGRAVFQLTMLAALLLAAQLVAT</sequence>
<feature type="transmembrane region" description="Helical" evidence="6">
    <location>
        <begin position="194"/>
        <end position="212"/>
    </location>
</feature>
<evidence type="ECO:0000313" key="7">
    <source>
        <dbReference type="EMBL" id="MDU0367734.1"/>
    </source>
</evidence>
<feature type="transmembrane region" description="Helical" evidence="6">
    <location>
        <begin position="170"/>
        <end position="188"/>
    </location>
</feature>
<dbReference type="RefSeq" id="WP_315994930.1">
    <property type="nucleotide sequence ID" value="NZ_JAWDIS010000002.1"/>
</dbReference>
<comment type="subcellular location">
    <subcellularLocation>
        <location evidence="1">Membrane</location>
        <topology evidence="1">Multi-pass membrane protein</topology>
    </subcellularLocation>
</comment>
<keyword evidence="2 6" id="KW-0812">Transmembrane</keyword>
<evidence type="ECO:0000256" key="3">
    <source>
        <dbReference type="ARBA" id="ARBA00022989"/>
    </source>
</evidence>
<evidence type="ECO:0000256" key="5">
    <source>
        <dbReference type="SAM" id="MobiDB-lite"/>
    </source>
</evidence>
<accession>A0ABU3T8N8</accession>
<keyword evidence="8" id="KW-1185">Reference proteome</keyword>
<reference evidence="7 8" key="1">
    <citation type="submission" date="2023-09" db="EMBL/GenBank/DDBJ databases">
        <title>Microbacterium fusihabitans sp. nov., Microbacterium phycihabitans sp. nov., and Microbacterium cervinum sp. nov., isolated from dried seaweeds of beach.</title>
        <authorList>
            <person name="Lee S.D."/>
        </authorList>
    </citation>
    <scope>NUCLEOTIDE SEQUENCE [LARGE SCALE GENOMIC DNA]</scope>
    <source>
        <strain evidence="7 8">KSW4-17</strain>
    </source>
</reference>
<name>A0ABU3T8N8_9MICO</name>
<dbReference type="Gene3D" id="1.20.120.1780">
    <property type="entry name" value="UbiA prenyltransferase"/>
    <property type="match status" value="1"/>
</dbReference>
<proteinExistence type="predicted"/>
<evidence type="ECO:0000256" key="1">
    <source>
        <dbReference type="ARBA" id="ARBA00004141"/>
    </source>
</evidence>
<protein>
    <submittedName>
        <fullName evidence="7">UbiA family prenyltransferase</fullName>
    </submittedName>
</protein>
<dbReference type="Gene3D" id="1.10.357.140">
    <property type="entry name" value="UbiA prenyltransferase"/>
    <property type="match status" value="1"/>
</dbReference>
<comment type="caution">
    <text evidence="7">The sequence shown here is derived from an EMBL/GenBank/DDBJ whole genome shotgun (WGS) entry which is preliminary data.</text>
</comment>
<organism evidence="7 8">
    <name type="scientific">Microbacterium galbum</name>
    <dbReference type="NCBI Taxonomy" id="3075994"/>
    <lineage>
        <taxon>Bacteria</taxon>
        <taxon>Bacillati</taxon>
        <taxon>Actinomycetota</taxon>
        <taxon>Actinomycetes</taxon>
        <taxon>Micrococcales</taxon>
        <taxon>Microbacteriaceae</taxon>
        <taxon>Microbacterium</taxon>
    </lineage>
</organism>
<dbReference type="InterPro" id="IPR000537">
    <property type="entry name" value="UbiA_prenyltransferase"/>
</dbReference>
<keyword evidence="4 6" id="KW-0472">Membrane</keyword>
<evidence type="ECO:0000313" key="8">
    <source>
        <dbReference type="Proteomes" id="UP001263371"/>
    </source>
</evidence>
<dbReference type="Pfam" id="PF01040">
    <property type="entry name" value="UbiA"/>
    <property type="match status" value="1"/>
</dbReference>
<evidence type="ECO:0000256" key="6">
    <source>
        <dbReference type="SAM" id="Phobius"/>
    </source>
</evidence>
<keyword evidence="3 6" id="KW-1133">Transmembrane helix</keyword>
<dbReference type="CDD" id="cd13956">
    <property type="entry name" value="PT_UbiA"/>
    <property type="match status" value="1"/>
</dbReference>
<dbReference type="EMBL" id="JAWDIS010000002">
    <property type="protein sequence ID" value="MDU0367734.1"/>
    <property type="molecule type" value="Genomic_DNA"/>
</dbReference>
<dbReference type="Proteomes" id="UP001263371">
    <property type="component" value="Unassembled WGS sequence"/>
</dbReference>
<gene>
    <name evidence="7" type="ORF">RWH45_10955</name>
</gene>
<dbReference type="InterPro" id="IPR044878">
    <property type="entry name" value="UbiA_sf"/>
</dbReference>
<feature type="transmembrane region" description="Helical" evidence="6">
    <location>
        <begin position="233"/>
        <end position="256"/>
    </location>
</feature>
<evidence type="ECO:0000256" key="4">
    <source>
        <dbReference type="ARBA" id="ARBA00023136"/>
    </source>
</evidence>
<feature type="transmembrane region" description="Helical" evidence="6">
    <location>
        <begin position="123"/>
        <end position="139"/>
    </location>
</feature>
<evidence type="ECO:0000256" key="2">
    <source>
        <dbReference type="ARBA" id="ARBA00022692"/>
    </source>
</evidence>
<feature type="transmembrane region" description="Helical" evidence="6">
    <location>
        <begin position="290"/>
        <end position="307"/>
    </location>
</feature>
<feature type="transmembrane region" description="Helical" evidence="6">
    <location>
        <begin position="262"/>
        <end position="283"/>
    </location>
</feature>